<feature type="domain" description="GS catalytic" evidence="4">
    <location>
        <begin position="100"/>
        <end position="431"/>
    </location>
</feature>
<evidence type="ECO:0000256" key="3">
    <source>
        <dbReference type="RuleBase" id="RU000384"/>
    </source>
</evidence>
<dbReference type="AlphaFoldDB" id="A0A8J6YVG9"/>
<dbReference type="GO" id="GO:0004356">
    <property type="term" value="F:glutamine synthetase activity"/>
    <property type="evidence" value="ECO:0007669"/>
    <property type="project" value="InterPro"/>
</dbReference>
<dbReference type="SUPFAM" id="SSF55931">
    <property type="entry name" value="Glutamine synthetase/guanido kinase"/>
    <property type="match status" value="1"/>
</dbReference>
<gene>
    <name evidence="5" type="ORF">ICN82_01795</name>
</gene>
<comment type="caution">
    <text evidence="5">The sequence shown here is derived from an EMBL/GenBank/DDBJ whole genome shotgun (WGS) entry which is preliminary data.</text>
</comment>
<evidence type="ECO:0000256" key="1">
    <source>
        <dbReference type="ARBA" id="ARBA00022598"/>
    </source>
</evidence>
<keyword evidence="1" id="KW-0436">Ligase</keyword>
<reference evidence="5" key="1">
    <citation type="submission" date="2020-09" db="EMBL/GenBank/DDBJ databases">
        <title>A novel bacterium of genus Mangrovicoccus, isolated from South China Sea.</title>
        <authorList>
            <person name="Huang H."/>
            <person name="Mo K."/>
            <person name="Hu Y."/>
        </authorList>
    </citation>
    <scope>NUCLEOTIDE SEQUENCE</scope>
    <source>
        <strain evidence="5">HB182678</strain>
    </source>
</reference>
<comment type="similarity">
    <text evidence="2 3">Belongs to the glutamine synthetase family.</text>
</comment>
<dbReference type="PROSITE" id="PS51987">
    <property type="entry name" value="GS_CATALYTIC"/>
    <property type="match status" value="1"/>
</dbReference>
<keyword evidence="6" id="KW-1185">Reference proteome</keyword>
<accession>A0A8J6YVG9</accession>
<sequence length="431" mass="45604">MEVETTALRVACADLNGQMRGKRLPGSAAARIEFQGLRMPLSTLSLDVLGHAAETGPADGDGQMRVTERGPVPMPWLVQPSTLIPMWMFADDGRPAPTCPRHALAAVIARWHRRGWKPRAAPAIEVMLVDDTGAALAPALAPDSGRPLRASQAGSVAQLDAFAAFFDDIYDGAEAMGIALDDTVSGAGLAQFRIALAPAPAMRAADDLWLLKALIRGTARAHDMAACFLAKPFEDQPGNGLHVGYWAEGPGGNVFDNGLLAGSGVMRQAVAGGLSCLPGATLLFAPHETSYARFVPGSLAPTSASWGYENRSCALRIPAGDPAERRIEHRAAGADANPYLVMAAILGGGIAGIEDDLAPPEPVIGSAYDQRVLQFPMDWDAAIERFSGSPRMARIFPAPLIETMSAVKRQEQHQLARFSAAETVMILMDAV</sequence>
<dbReference type="Pfam" id="PF00120">
    <property type="entry name" value="Gln-synt_C"/>
    <property type="match status" value="1"/>
</dbReference>
<name>A0A8J6YVG9_9RHOB</name>
<dbReference type="GO" id="GO:0006598">
    <property type="term" value="P:polyamine catabolic process"/>
    <property type="evidence" value="ECO:0007669"/>
    <property type="project" value="TreeGrafter"/>
</dbReference>
<dbReference type="EMBL" id="JACVXA010000004">
    <property type="protein sequence ID" value="MBE3636934.1"/>
    <property type="molecule type" value="Genomic_DNA"/>
</dbReference>
<proteinExistence type="inferred from homology"/>
<dbReference type="Gene3D" id="3.30.590.10">
    <property type="entry name" value="Glutamine synthetase/guanido kinase, catalytic domain"/>
    <property type="match status" value="1"/>
</dbReference>
<dbReference type="RefSeq" id="WP_193179120.1">
    <property type="nucleotide sequence ID" value="NZ_JACVXA010000004.1"/>
</dbReference>
<dbReference type="PANTHER" id="PTHR43785:SF12">
    <property type="entry name" value="TYPE-1 GLUTAMINE SYNTHETASE 2"/>
    <property type="match status" value="1"/>
</dbReference>
<organism evidence="5 6">
    <name type="scientific">Mangrovicoccus algicola</name>
    <dbReference type="NCBI Taxonomy" id="2771008"/>
    <lineage>
        <taxon>Bacteria</taxon>
        <taxon>Pseudomonadati</taxon>
        <taxon>Pseudomonadota</taxon>
        <taxon>Alphaproteobacteria</taxon>
        <taxon>Rhodobacterales</taxon>
        <taxon>Paracoccaceae</taxon>
        <taxon>Mangrovicoccus</taxon>
    </lineage>
</organism>
<evidence type="ECO:0000259" key="4">
    <source>
        <dbReference type="PROSITE" id="PS51987"/>
    </source>
</evidence>
<evidence type="ECO:0000313" key="5">
    <source>
        <dbReference type="EMBL" id="MBE3636934.1"/>
    </source>
</evidence>
<protein>
    <submittedName>
        <fullName evidence="5">Glutamine synthetase</fullName>
    </submittedName>
</protein>
<evidence type="ECO:0000256" key="2">
    <source>
        <dbReference type="PROSITE-ProRule" id="PRU01331"/>
    </source>
</evidence>
<evidence type="ECO:0000313" key="6">
    <source>
        <dbReference type="Proteomes" id="UP000609121"/>
    </source>
</evidence>
<dbReference type="InterPro" id="IPR008146">
    <property type="entry name" value="Gln_synth_cat_dom"/>
</dbReference>
<dbReference type="InterPro" id="IPR014746">
    <property type="entry name" value="Gln_synth/guanido_kin_cat_dom"/>
</dbReference>
<dbReference type="SMART" id="SM01230">
    <property type="entry name" value="Gln-synt_C"/>
    <property type="match status" value="1"/>
</dbReference>
<dbReference type="Proteomes" id="UP000609121">
    <property type="component" value="Unassembled WGS sequence"/>
</dbReference>
<dbReference type="PANTHER" id="PTHR43785">
    <property type="entry name" value="GAMMA-GLUTAMYLPUTRESCINE SYNTHETASE"/>
    <property type="match status" value="1"/>
</dbReference>
<dbReference type="GO" id="GO:0006542">
    <property type="term" value="P:glutamine biosynthetic process"/>
    <property type="evidence" value="ECO:0007669"/>
    <property type="project" value="TreeGrafter"/>
</dbReference>